<reference evidence="1" key="2">
    <citation type="journal article" date="2015" name="Data Brief">
        <title>Shoot transcriptome of the giant reed, Arundo donax.</title>
        <authorList>
            <person name="Barrero R.A."/>
            <person name="Guerrero F.D."/>
            <person name="Moolhuijzen P."/>
            <person name="Goolsby J.A."/>
            <person name="Tidwell J."/>
            <person name="Bellgard S.E."/>
            <person name="Bellgard M.I."/>
        </authorList>
    </citation>
    <scope>NUCLEOTIDE SEQUENCE</scope>
    <source>
        <tissue evidence="1">Shoot tissue taken approximately 20 cm above the soil surface</tissue>
    </source>
</reference>
<dbReference type="EMBL" id="GBRH01224249">
    <property type="protein sequence ID" value="JAD73646.1"/>
    <property type="molecule type" value="Transcribed_RNA"/>
</dbReference>
<proteinExistence type="predicted"/>
<accession>A0A0A9CDM0</accession>
<dbReference type="AlphaFoldDB" id="A0A0A9CDM0"/>
<organism evidence="1">
    <name type="scientific">Arundo donax</name>
    <name type="common">Giant reed</name>
    <name type="synonym">Donax arundinaceus</name>
    <dbReference type="NCBI Taxonomy" id="35708"/>
    <lineage>
        <taxon>Eukaryota</taxon>
        <taxon>Viridiplantae</taxon>
        <taxon>Streptophyta</taxon>
        <taxon>Embryophyta</taxon>
        <taxon>Tracheophyta</taxon>
        <taxon>Spermatophyta</taxon>
        <taxon>Magnoliopsida</taxon>
        <taxon>Liliopsida</taxon>
        <taxon>Poales</taxon>
        <taxon>Poaceae</taxon>
        <taxon>PACMAD clade</taxon>
        <taxon>Arundinoideae</taxon>
        <taxon>Arundineae</taxon>
        <taxon>Arundo</taxon>
    </lineage>
</organism>
<name>A0A0A9CDM0_ARUDO</name>
<evidence type="ECO:0000313" key="1">
    <source>
        <dbReference type="EMBL" id="JAD73646.1"/>
    </source>
</evidence>
<sequence>MHLHGCSSRAVAAAAAATNRNLSSTIQLPRAILLAVSLPLCPLSPCRQVSGGSEGVEMWIGFCLAYSWLVQAASAVSEPF</sequence>
<reference evidence="1" key="1">
    <citation type="submission" date="2014-09" db="EMBL/GenBank/DDBJ databases">
        <authorList>
            <person name="Magalhaes I.L.F."/>
            <person name="Oliveira U."/>
            <person name="Santos F.R."/>
            <person name="Vidigal T.H.D.A."/>
            <person name="Brescovit A.D."/>
            <person name="Santos A.J."/>
        </authorList>
    </citation>
    <scope>NUCLEOTIDE SEQUENCE</scope>
    <source>
        <tissue evidence="1">Shoot tissue taken approximately 20 cm above the soil surface</tissue>
    </source>
</reference>
<protein>
    <submittedName>
        <fullName evidence="1">Uncharacterized protein</fullName>
    </submittedName>
</protein>